<name>F9D6G2_PREDD</name>
<gene>
    <name evidence="1" type="primary">gcvH2</name>
    <name evidence="1" type="ORF">HMPREF9136_2440</name>
</gene>
<dbReference type="AlphaFoldDB" id="F9D6G2"/>
<dbReference type="GO" id="GO:0004047">
    <property type="term" value="F:aminomethyltransferase activity"/>
    <property type="evidence" value="ECO:0007669"/>
    <property type="project" value="UniProtKB-EC"/>
</dbReference>
<accession>F9D6G2</accession>
<dbReference type="Proteomes" id="UP000007820">
    <property type="component" value="Unassembled WGS sequence"/>
</dbReference>
<sequence length="95" mass="10571">MRKKNFLRIIFVKPSVGATFFRGFYSYGKVQPPKTAFSVFALLLCLHILHLCRDRLFVVSGKGSSGLLRTKKVGAASRLDDNLHASISLQVVFSP</sequence>
<evidence type="ECO:0000313" key="1">
    <source>
        <dbReference type="EMBL" id="EGQ12222.1"/>
    </source>
</evidence>
<dbReference type="EMBL" id="AFPW01000046">
    <property type="protein sequence ID" value="EGQ12222.1"/>
    <property type="molecule type" value="Genomic_DNA"/>
</dbReference>
<reference evidence="1 2" key="1">
    <citation type="submission" date="2011-04" db="EMBL/GenBank/DDBJ databases">
        <authorList>
            <person name="Muzny D."/>
            <person name="Qin X."/>
            <person name="Deng J."/>
            <person name="Jiang H."/>
            <person name="Liu Y."/>
            <person name="Qu J."/>
            <person name="Song X.-Z."/>
            <person name="Zhang L."/>
            <person name="Thornton R."/>
            <person name="Coyle M."/>
            <person name="Francisco L."/>
            <person name="Jackson L."/>
            <person name="Javaid M."/>
            <person name="Korchina V."/>
            <person name="Kovar C."/>
            <person name="Mata R."/>
            <person name="Mathew T."/>
            <person name="Ngo R."/>
            <person name="Nguyen L."/>
            <person name="Nguyen N."/>
            <person name="Okwuonu G."/>
            <person name="Ongeri F."/>
            <person name="Pham C."/>
            <person name="Simmons D."/>
            <person name="Wilczek-Boney K."/>
            <person name="Hale W."/>
            <person name="Jakkamsetti A."/>
            <person name="Pham P."/>
            <person name="Ruth R."/>
            <person name="San Lucas F."/>
            <person name="Warren J."/>
            <person name="Zhang J."/>
            <person name="Zhao Z."/>
            <person name="Zhou C."/>
            <person name="Zhu D."/>
            <person name="Lee S."/>
            <person name="Bess C."/>
            <person name="Blankenburg K."/>
            <person name="Forbes L."/>
            <person name="Fu Q."/>
            <person name="Gubbala S."/>
            <person name="Hirani K."/>
            <person name="Jayaseelan J.C."/>
            <person name="Lara F."/>
            <person name="Munidasa M."/>
            <person name="Palculict T."/>
            <person name="Patil S."/>
            <person name="Pu L.-L."/>
            <person name="Saada N."/>
            <person name="Tang L."/>
            <person name="Weissenberger G."/>
            <person name="Zhu Y."/>
            <person name="Hemphill L."/>
            <person name="Shang Y."/>
            <person name="Youmans B."/>
            <person name="Ayvaz T."/>
            <person name="Ross M."/>
            <person name="Santibanez J."/>
            <person name="Aqrawi P."/>
            <person name="Gross S."/>
            <person name="Joshi V."/>
            <person name="Fowler G."/>
            <person name="Nazareth L."/>
            <person name="Reid J."/>
            <person name="Worley K."/>
            <person name="Petrosino J."/>
            <person name="Highlander S."/>
            <person name="Gibbs R."/>
        </authorList>
    </citation>
    <scope>NUCLEOTIDE SEQUENCE [LARGE SCALE GENOMIC DNA]</scope>
    <source>
        <strain evidence="1 2">DSM 3688</strain>
    </source>
</reference>
<keyword evidence="1" id="KW-0808">Transferase</keyword>
<dbReference type="EC" id="2.1.2.10" evidence="1"/>
<protein>
    <submittedName>
        <fullName evidence="1">Glycine cleavage system H protein</fullName>
        <ecNumber evidence="1">2.1.2.10</ecNumber>
    </submittedName>
</protein>
<evidence type="ECO:0000313" key="2">
    <source>
        <dbReference type="Proteomes" id="UP000007820"/>
    </source>
</evidence>
<proteinExistence type="predicted"/>
<comment type="caution">
    <text evidence="1">The sequence shown here is derived from an EMBL/GenBank/DDBJ whole genome shotgun (WGS) entry which is preliminary data.</text>
</comment>
<organism evidence="1 2">
    <name type="scientific">Prevotella dentalis (strain ATCC 49559 / DSM 3688 / JCM 13448 / NCTC 12043 / ES 2772)</name>
    <name type="common">Mitsuokella dentalis</name>
    <dbReference type="NCBI Taxonomy" id="908937"/>
    <lineage>
        <taxon>Bacteria</taxon>
        <taxon>Pseudomonadati</taxon>
        <taxon>Bacteroidota</taxon>
        <taxon>Bacteroidia</taxon>
        <taxon>Bacteroidales</taxon>
        <taxon>Prevotellaceae</taxon>
        <taxon>Prevotella</taxon>
    </lineage>
</organism>